<proteinExistence type="predicted"/>
<dbReference type="EMBL" id="AGFM01000091">
    <property type="protein sequence ID" value="EHJ58277.1"/>
    <property type="molecule type" value="Genomic_DNA"/>
</dbReference>
<accession>G6EKA8</accession>
<name>G6EKA8_9SPHN</name>
<dbReference type="InterPro" id="IPR009325">
    <property type="entry name" value="DUF983"/>
</dbReference>
<comment type="caution">
    <text evidence="2">The sequence shown here is derived from an EMBL/GenBank/DDBJ whole genome shotgun (WGS) entry which is preliminary data.</text>
</comment>
<dbReference type="Proteomes" id="UP000004030">
    <property type="component" value="Unassembled WGS sequence"/>
</dbReference>
<dbReference type="Pfam" id="PF06170">
    <property type="entry name" value="DUF983"/>
    <property type="match status" value="1"/>
</dbReference>
<sequence length="56" mass="6187">MLVKDANLSVGVLTAVILPFAIVMMMALIQPAKGAIIAIQWWFSMHGFERSPVTRD</sequence>
<protein>
    <submittedName>
        <fullName evidence="2">Uncharacterized protein</fullName>
    </submittedName>
</protein>
<evidence type="ECO:0000313" key="2">
    <source>
        <dbReference type="EMBL" id="EHJ58277.1"/>
    </source>
</evidence>
<feature type="transmembrane region" description="Helical" evidence="1">
    <location>
        <begin position="6"/>
        <end position="29"/>
    </location>
</feature>
<keyword evidence="1" id="KW-0472">Membrane</keyword>
<dbReference type="PATRIC" id="fig|1088721.3.peg.4692"/>
<evidence type="ECO:0000313" key="3">
    <source>
        <dbReference type="Proteomes" id="UP000004030"/>
    </source>
</evidence>
<organism evidence="2 3">
    <name type="scientific">Novosphingobium pentaromativorans US6-1</name>
    <dbReference type="NCBI Taxonomy" id="1088721"/>
    <lineage>
        <taxon>Bacteria</taxon>
        <taxon>Pseudomonadati</taxon>
        <taxon>Pseudomonadota</taxon>
        <taxon>Alphaproteobacteria</taxon>
        <taxon>Sphingomonadales</taxon>
        <taxon>Sphingomonadaceae</taxon>
        <taxon>Novosphingobium</taxon>
    </lineage>
</organism>
<gene>
    <name evidence="2" type="ORF">NSU_4779</name>
</gene>
<keyword evidence="3" id="KW-1185">Reference proteome</keyword>
<dbReference type="AlphaFoldDB" id="G6EKA8"/>
<keyword evidence="1" id="KW-1133">Transmembrane helix</keyword>
<keyword evidence="1" id="KW-0812">Transmembrane</keyword>
<dbReference type="eggNOG" id="COG5349">
    <property type="taxonomic scope" value="Bacteria"/>
</dbReference>
<reference evidence="2 3" key="1">
    <citation type="journal article" date="2012" name="J. Bacteriol.">
        <title>Genome sequence of benzo(a)pyrene-degrading bacterium Novosphingobium pentaromativorans US6-1.</title>
        <authorList>
            <person name="Luo Y.R."/>
            <person name="Kang S.G."/>
            <person name="Kim S.J."/>
            <person name="Kim M.R."/>
            <person name="Li N."/>
            <person name="Lee J.H."/>
            <person name="Kwon K.K."/>
        </authorList>
    </citation>
    <scope>NUCLEOTIDE SEQUENCE [LARGE SCALE GENOMIC DNA]</scope>
    <source>
        <strain evidence="2 3">US6-1</strain>
    </source>
</reference>
<evidence type="ECO:0000256" key="1">
    <source>
        <dbReference type="SAM" id="Phobius"/>
    </source>
</evidence>